<reference evidence="3 4" key="1">
    <citation type="journal article" date="2018" name="Front. Microbiol.">
        <title>Hydrolytic Capabilities as a Key to Environmental Success: Chitinolytic and Cellulolytic Acidobacteria From Acidic Sub-arctic Soils and Boreal Peatlands.</title>
        <authorList>
            <person name="Belova S.E."/>
            <person name="Ravin N.V."/>
            <person name="Pankratov T.A."/>
            <person name="Rakitin A.L."/>
            <person name="Ivanova A.A."/>
            <person name="Beletsky A.V."/>
            <person name="Mardanov A.V."/>
            <person name="Sinninghe Damste J.S."/>
            <person name="Dedysh S.N."/>
        </authorList>
    </citation>
    <scope>NUCLEOTIDE SEQUENCE [LARGE SCALE GENOMIC DNA]</scope>
    <source>
        <strain evidence="3 4">SBC82</strain>
    </source>
</reference>
<organism evidence="3 4">
    <name type="scientific">Acidisarcina polymorpha</name>
    <dbReference type="NCBI Taxonomy" id="2211140"/>
    <lineage>
        <taxon>Bacteria</taxon>
        <taxon>Pseudomonadati</taxon>
        <taxon>Acidobacteriota</taxon>
        <taxon>Terriglobia</taxon>
        <taxon>Terriglobales</taxon>
        <taxon>Acidobacteriaceae</taxon>
        <taxon>Acidisarcina</taxon>
    </lineage>
</organism>
<evidence type="ECO:0000256" key="1">
    <source>
        <dbReference type="SAM" id="Phobius"/>
    </source>
</evidence>
<feature type="transmembrane region" description="Helical" evidence="1">
    <location>
        <begin position="101"/>
        <end position="120"/>
    </location>
</feature>
<keyword evidence="1" id="KW-0472">Membrane</keyword>
<dbReference type="OrthoDB" id="118399at2"/>
<feature type="transmembrane region" description="Helical" evidence="1">
    <location>
        <begin position="25"/>
        <end position="48"/>
    </location>
</feature>
<dbReference type="RefSeq" id="WP_114207235.1">
    <property type="nucleotide sequence ID" value="NZ_CP030840.1"/>
</dbReference>
<gene>
    <name evidence="3" type="ORF">ACPOL_2558</name>
</gene>
<protein>
    <submittedName>
        <fullName evidence="3">Putative membrane protein</fullName>
    </submittedName>
</protein>
<evidence type="ECO:0000259" key="2">
    <source>
        <dbReference type="Pfam" id="PF20349"/>
    </source>
</evidence>
<feature type="transmembrane region" description="Helical" evidence="1">
    <location>
        <begin position="69"/>
        <end position="89"/>
    </location>
</feature>
<keyword evidence="4" id="KW-1185">Reference proteome</keyword>
<dbReference type="Proteomes" id="UP000253606">
    <property type="component" value="Chromosome"/>
</dbReference>
<evidence type="ECO:0000313" key="3">
    <source>
        <dbReference type="EMBL" id="AXC11878.1"/>
    </source>
</evidence>
<name>A0A2Z5FYE9_9BACT</name>
<proteinExistence type="predicted"/>
<dbReference type="AlphaFoldDB" id="A0A2Z5FYE9"/>
<dbReference type="InterPro" id="IPR046586">
    <property type="entry name" value="DUF6644"/>
</dbReference>
<feature type="transmembrane region" description="Helical" evidence="1">
    <location>
        <begin position="141"/>
        <end position="163"/>
    </location>
</feature>
<dbReference type="KEGG" id="abas:ACPOL_2558"/>
<keyword evidence="1" id="KW-0812">Transmembrane</keyword>
<keyword evidence="1" id="KW-1133">Transmembrane helix</keyword>
<evidence type="ECO:0000313" key="4">
    <source>
        <dbReference type="Proteomes" id="UP000253606"/>
    </source>
</evidence>
<dbReference type="EMBL" id="CP030840">
    <property type="protein sequence ID" value="AXC11878.1"/>
    <property type="molecule type" value="Genomic_DNA"/>
</dbReference>
<dbReference type="Pfam" id="PF20349">
    <property type="entry name" value="DUF6644"/>
    <property type="match status" value="1"/>
</dbReference>
<accession>A0A2Z5FYE9</accession>
<feature type="domain" description="DUF6644" evidence="2">
    <location>
        <begin position="30"/>
        <end position="162"/>
    </location>
</feature>
<sequence>MPPLLHLCQWIYQTHLSVAIRGSVWVFPIIESIHVLGITVLVGTIAVVDLRLLGIVMKREPVSSIARQILPWTWAGFGLMFVTGLLLSIAEAATNYYNLAFRIKLVLLLLVGLNPLIFHLSVYRRVSNWDVSAVTPVRARLAAVCSLVLWSGIIVAGRMIAYLERP</sequence>